<dbReference type="AlphaFoldDB" id="A0A4S4N0K7"/>
<dbReference type="EMBL" id="SGPM01000134">
    <property type="protein sequence ID" value="THH29210.1"/>
    <property type="molecule type" value="Genomic_DNA"/>
</dbReference>
<organism evidence="1 2">
    <name type="scientific">Antrodiella citrinella</name>
    <dbReference type="NCBI Taxonomy" id="2447956"/>
    <lineage>
        <taxon>Eukaryota</taxon>
        <taxon>Fungi</taxon>
        <taxon>Dikarya</taxon>
        <taxon>Basidiomycota</taxon>
        <taxon>Agaricomycotina</taxon>
        <taxon>Agaricomycetes</taxon>
        <taxon>Polyporales</taxon>
        <taxon>Steccherinaceae</taxon>
        <taxon>Antrodiella</taxon>
    </lineage>
</organism>
<sequence length="41" mass="4777">MIITFDGLQSLPELMSLGDSDPADVFLELRRAIWQMKDFYI</sequence>
<name>A0A4S4N0K7_9APHY</name>
<dbReference type="Proteomes" id="UP000308730">
    <property type="component" value="Unassembled WGS sequence"/>
</dbReference>
<gene>
    <name evidence="1" type="ORF">EUX98_g4956</name>
</gene>
<protein>
    <submittedName>
        <fullName evidence="1">Uncharacterized protein</fullName>
    </submittedName>
</protein>
<keyword evidence="2" id="KW-1185">Reference proteome</keyword>
<evidence type="ECO:0000313" key="1">
    <source>
        <dbReference type="EMBL" id="THH29210.1"/>
    </source>
</evidence>
<comment type="caution">
    <text evidence="1">The sequence shown here is derived from an EMBL/GenBank/DDBJ whole genome shotgun (WGS) entry which is preliminary data.</text>
</comment>
<reference evidence="1 2" key="1">
    <citation type="submission" date="2019-02" db="EMBL/GenBank/DDBJ databases">
        <title>Genome sequencing of the rare red list fungi Antrodiella citrinella (Flaviporus citrinellus).</title>
        <authorList>
            <person name="Buettner E."/>
            <person name="Kellner H."/>
        </authorList>
    </citation>
    <scope>NUCLEOTIDE SEQUENCE [LARGE SCALE GENOMIC DNA]</scope>
    <source>
        <strain evidence="1 2">DSM 108506</strain>
    </source>
</reference>
<accession>A0A4S4N0K7</accession>
<evidence type="ECO:0000313" key="2">
    <source>
        <dbReference type="Proteomes" id="UP000308730"/>
    </source>
</evidence>
<proteinExistence type="predicted"/>